<keyword evidence="1" id="KW-1133">Transmembrane helix</keyword>
<feature type="transmembrane region" description="Helical" evidence="1">
    <location>
        <begin position="78"/>
        <end position="99"/>
    </location>
</feature>
<accession>A0A2S7K7B7</accession>
<dbReference type="OrthoDB" id="9786218at2"/>
<evidence type="ECO:0000313" key="2">
    <source>
        <dbReference type="EMBL" id="PQA88359.1"/>
    </source>
</evidence>
<feature type="transmembrane region" description="Helical" evidence="1">
    <location>
        <begin position="325"/>
        <end position="344"/>
    </location>
</feature>
<proteinExistence type="predicted"/>
<sequence>MPYIVFIAFFCLGVGLRQGALMDPDTGWHIAAGDYIRAHGLPASDPWSYTAGDAPWYNLSWLFDVVLSLVHGFGGLDAVVVAAALFYALAVAFVCWIAQKSSGSLIASLAVTALAGFVLLPGMLARPQLFTFLLILGFYWVLRFGGARMLLALPVLTALWANVHGGFLAGFVMLGMFFLEALVGGERKRALYLVAAGAACLLALLLNPYGWHILEAASLTMNSALKDVLLEWRPTELTAGSPVWLLVIVFAGVSALFEKSIPLADKLLACFWLAAGLMSARMMQIAALMSAPYLAQALALRLGQSPVGGAIEARDRDYAADLSKAAVRGVLACASVIFVAAAFAPPVQKALAGGEAFVETPASHAPESALAYADGHFPEARLFANYGFGGYILYCCRDVRPVFVDGRADTAYPRKVLEDAIVLGFMDGRGETDEQRAAEWKALTETYGIDGFLASTRSALLGHLMATPGWAKVYEDDDAALFMRAELARAKTKHMAK</sequence>
<dbReference type="Proteomes" id="UP000239504">
    <property type="component" value="Unassembled WGS sequence"/>
</dbReference>
<dbReference type="RefSeq" id="WP_104829603.1">
    <property type="nucleotide sequence ID" value="NZ_PJCH01000005.1"/>
</dbReference>
<feature type="transmembrane region" description="Helical" evidence="1">
    <location>
        <begin position="132"/>
        <end position="153"/>
    </location>
</feature>
<name>A0A2S7K7B7_9PROT</name>
<evidence type="ECO:0000313" key="3">
    <source>
        <dbReference type="Proteomes" id="UP000239504"/>
    </source>
</evidence>
<dbReference type="AlphaFoldDB" id="A0A2S7K7B7"/>
<feature type="transmembrane region" description="Helical" evidence="1">
    <location>
        <begin position="239"/>
        <end position="257"/>
    </location>
</feature>
<comment type="caution">
    <text evidence="2">The sequence shown here is derived from an EMBL/GenBank/DDBJ whole genome shotgun (WGS) entry which is preliminary data.</text>
</comment>
<organism evidence="2 3">
    <name type="scientific">Hyphococcus luteus</name>
    <dbReference type="NCBI Taxonomy" id="2058213"/>
    <lineage>
        <taxon>Bacteria</taxon>
        <taxon>Pseudomonadati</taxon>
        <taxon>Pseudomonadota</taxon>
        <taxon>Alphaproteobacteria</taxon>
        <taxon>Parvularculales</taxon>
        <taxon>Parvularculaceae</taxon>
        <taxon>Hyphococcus</taxon>
    </lineage>
</organism>
<keyword evidence="1" id="KW-0472">Membrane</keyword>
<gene>
    <name evidence="2" type="ORF">CW354_08660</name>
</gene>
<evidence type="ECO:0000256" key="1">
    <source>
        <dbReference type="SAM" id="Phobius"/>
    </source>
</evidence>
<dbReference type="EMBL" id="PJCH01000005">
    <property type="protein sequence ID" value="PQA88359.1"/>
    <property type="molecule type" value="Genomic_DNA"/>
</dbReference>
<protein>
    <recommendedName>
        <fullName evidence="4">Glycosyltransferase RgtA/B/C/D-like domain-containing protein</fullName>
    </recommendedName>
</protein>
<feature type="transmembrane region" description="Helical" evidence="1">
    <location>
        <begin position="269"/>
        <end position="295"/>
    </location>
</feature>
<keyword evidence="1" id="KW-0812">Transmembrane</keyword>
<keyword evidence="3" id="KW-1185">Reference proteome</keyword>
<evidence type="ECO:0008006" key="4">
    <source>
        <dbReference type="Google" id="ProtNLM"/>
    </source>
</evidence>
<feature type="transmembrane region" description="Helical" evidence="1">
    <location>
        <begin position="159"/>
        <end position="179"/>
    </location>
</feature>
<feature type="transmembrane region" description="Helical" evidence="1">
    <location>
        <begin position="191"/>
        <end position="211"/>
    </location>
</feature>
<feature type="transmembrane region" description="Helical" evidence="1">
    <location>
        <begin position="105"/>
        <end position="125"/>
    </location>
</feature>
<reference evidence="2 3" key="1">
    <citation type="submission" date="2017-12" db="EMBL/GenBank/DDBJ databases">
        <authorList>
            <person name="Hurst M.R.H."/>
        </authorList>
    </citation>
    <scope>NUCLEOTIDE SEQUENCE [LARGE SCALE GENOMIC DNA]</scope>
    <source>
        <strain evidence="2 3">SY-3-19</strain>
    </source>
</reference>